<evidence type="ECO:0000313" key="5">
    <source>
        <dbReference type="Proteomes" id="UP000033054"/>
    </source>
</evidence>
<dbReference type="EMBL" id="CP010429">
    <property type="protein sequence ID" value="AKD54957.1"/>
    <property type="molecule type" value="Genomic_DNA"/>
</dbReference>
<feature type="signal peptide" evidence="2">
    <location>
        <begin position="1"/>
        <end position="24"/>
    </location>
</feature>
<dbReference type="RefSeq" id="WP_046573437.1">
    <property type="nucleotide sequence ID" value="NZ_CP010429.1"/>
</dbReference>
<dbReference type="HOGENOM" id="CLU_004847_0_0_10"/>
<protein>
    <submittedName>
        <fullName evidence="4">Glycoside hydrolase</fullName>
    </submittedName>
</protein>
<dbReference type="PANTHER" id="PTHR43739:SF5">
    <property type="entry name" value="EXO-ALPHA-SIALIDASE"/>
    <property type="match status" value="1"/>
</dbReference>
<dbReference type="STRING" id="1379870.SD10_08630"/>
<feature type="chain" id="PRO_5002414009" evidence="2">
    <location>
        <begin position="25"/>
        <end position="998"/>
    </location>
</feature>
<proteinExistence type="predicted"/>
<feature type="domain" description="Sortilin N-terminal" evidence="3">
    <location>
        <begin position="124"/>
        <end position="251"/>
    </location>
</feature>
<organism evidence="4 5">
    <name type="scientific">Spirosoma radiotolerans</name>
    <dbReference type="NCBI Taxonomy" id="1379870"/>
    <lineage>
        <taxon>Bacteria</taxon>
        <taxon>Pseudomonadati</taxon>
        <taxon>Bacteroidota</taxon>
        <taxon>Cytophagia</taxon>
        <taxon>Cytophagales</taxon>
        <taxon>Cytophagaceae</taxon>
        <taxon>Spirosoma</taxon>
    </lineage>
</organism>
<keyword evidence="1" id="KW-0677">Repeat</keyword>
<dbReference type="InterPro" id="IPR015943">
    <property type="entry name" value="WD40/YVTN_repeat-like_dom_sf"/>
</dbReference>
<dbReference type="Gene3D" id="2.130.10.10">
    <property type="entry name" value="YVTN repeat-like/Quinoprotein amine dehydrogenase"/>
    <property type="match status" value="4"/>
</dbReference>
<dbReference type="KEGG" id="srd:SD10_08630"/>
<dbReference type="Proteomes" id="UP000033054">
    <property type="component" value="Chromosome"/>
</dbReference>
<dbReference type="SUPFAM" id="SSF110296">
    <property type="entry name" value="Oligoxyloglucan reducing end-specific cellobiohydrolase"/>
    <property type="match status" value="1"/>
</dbReference>
<dbReference type="PANTHER" id="PTHR43739">
    <property type="entry name" value="XYLOGLUCANASE (EUROFUNG)"/>
    <property type="match status" value="1"/>
</dbReference>
<evidence type="ECO:0000313" key="4">
    <source>
        <dbReference type="EMBL" id="AKD54957.1"/>
    </source>
</evidence>
<dbReference type="PATRIC" id="fig|1379870.5.peg.1886"/>
<keyword evidence="4" id="KW-0378">Hydrolase</keyword>
<name>A0A0E3V6E4_9BACT</name>
<dbReference type="InterPro" id="IPR052025">
    <property type="entry name" value="Xyloglucanase_GH74"/>
</dbReference>
<dbReference type="GO" id="GO:0016787">
    <property type="term" value="F:hydrolase activity"/>
    <property type="evidence" value="ECO:0007669"/>
    <property type="project" value="UniProtKB-KW"/>
</dbReference>
<sequence length="998" mass="109907">MHFHSTVKRLLLPCALLLTFTLQAQLFSPKLFDAMKWRMIGPHRGGRTVGAVGVPQQPNVFYMGVNNGGVWKTTDYGRTWNPIFDDQPTGSIGDVAVAPSNPNVVYVASGEGLQRPDLSVGNGMYKSTDAGKTWSFLGLKDGQQIGGICIDPTNENRVFAAVLGHPYGPNTERGVYRTTDGGKSWDRVLYKDENTGAVQVTIDPKNPNIVYADLWAARQGPWENGQWQGPESGLYKSTDGGATWQKLTNGLPTIQQGLGRIGFCIAPSDPNRLYATVDATETGGVYRSDNAGQTWTRVSGDERLWGRGSDFAEVKAHPTNPDIVFIADVAAWKSTDGGKTWNDFRGAPGGDDYHRLWINPNNPDVLLLAGDQGAIVTVNGGQTFSSWYNQPTAQFYHVSTDNSFPYNVLGGQQESGSVGIASRGNDGEITFREWHPIGVEEYGYAAADPLDPTIIYGGKITRYDKRTGQVQNIAPEAVRSGKYRFVRTAPVLFSPIDPKTLYFAGNVLFKTQNGGHSWQVISPDLTRTSYPDIPESVGVYRTEAMKTMPARGVIYTIAPSHKDINTIWAGTDDGLIQVTRDGGKTWKNVTPPGVGSWSKVSLMDAGHFDANTAYAAVNRIRCDDMRPHIYRTHDGGKTWQEIVSGLPNDPINVVREDPIRKGLLFAGSETAVSVSFDDGAHWQSLRLNMPATSIRDLVIKDDDLVVGTHGRSFWILDNMTALRQLTPELAKTETILYKPQRAYRVRWNMNPDTPLPQEEPAGQNPPDGAIIDYYLNEAANSIVTLTITDATGKLVHQFRSDDKPYTVPDVNLPAYWIRPQQILSASAGAHRFMWNMHYTPLPIPPSYPIAATFGQTAPEPTSPWVMPGTYTVKLTVNGKIYTQPLIVTMDPRVKTPVSILKQQHDLSVVAYESRKQVIGWLTEAQTLTSRATTDEQKKVLATLQTSLDKLNRAFSSIFSILQDADSAPTTQVVAAANEAQVTLKKVAQQWASWKTNRQ</sequence>
<evidence type="ECO:0000259" key="3">
    <source>
        <dbReference type="Pfam" id="PF15902"/>
    </source>
</evidence>
<evidence type="ECO:0000256" key="1">
    <source>
        <dbReference type="ARBA" id="ARBA00022737"/>
    </source>
</evidence>
<dbReference type="AlphaFoldDB" id="A0A0E3V6E4"/>
<dbReference type="OrthoDB" id="9757809at2"/>
<dbReference type="SUPFAM" id="SSF50939">
    <property type="entry name" value="Sialidases"/>
    <property type="match status" value="1"/>
</dbReference>
<keyword evidence="5" id="KW-1185">Reference proteome</keyword>
<dbReference type="InterPro" id="IPR031778">
    <property type="entry name" value="Sortilin_N"/>
</dbReference>
<reference evidence="4 5" key="1">
    <citation type="journal article" date="2014" name="Curr. Microbiol.">
        <title>Spirosoma radiotolerans sp. nov., a gamma-radiation-resistant bacterium isolated from gamma ray-irradiated soil.</title>
        <authorList>
            <person name="Lee J.J."/>
            <person name="Srinivasan S."/>
            <person name="Lim S."/>
            <person name="Joe M."/>
            <person name="Im S."/>
            <person name="Bae S.I."/>
            <person name="Park K.R."/>
            <person name="Han J.H."/>
            <person name="Park S.H."/>
            <person name="Joo B.M."/>
            <person name="Park S.J."/>
            <person name="Kim M.K."/>
        </authorList>
    </citation>
    <scope>NUCLEOTIDE SEQUENCE [LARGE SCALE GENOMIC DNA]</scope>
    <source>
        <strain evidence="4 5">DG5A</strain>
    </source>
</reference>
<dbReference type="CDD" id="cd15482">
    <property type="entry name" value="Sialidase_non-viral"/>
    <property type="match status" value="2"/>
</dbReference>
<gene>
    <name evidence="4" type="ORF">SD10_08630</name>
</gene>
<dbReference type="GO" id="GO:0010411">
    <property type="term" value="P:xyloglucan metabolic process"/>
    <property type="evidence" value="ECO:0007669"/>
    <property type="project" value="TreeGrafter"/>
</dbReference>
<accession>A0A0E3V6E4</accession>
<keyword evidence="2" id="KW-0732">Signal</keyword>
<evidence type="ECO:0000256" key="2">
    <source>
        <dbReference type="SAM" id="SignalP"/>
    </source>
</evidence>
<dbReference type="Pfam" id="PF15902">
    <property type="entry name" value="Sortilin-Vps10"/>
    <property type="match status" value="1"/>
</dbReference>
<dbReference type="InterPro" id="IPR036278">
    <property type="entry name" value="Sialidase_sf"/>
</dbReference>